<proteinExistence type="inferred from homology"/>
<evidence type="ECO:0000313" key="17">
    <source>
        <dbReference type="EMBL" id="GAA4313078.1"/>
    </source>
</evidence>
<keyword evidence="9 13" id="KW-0472">Membrane</keyword>
<dbReference type="PANTHER" id="PTHR12428">
    <property type="entry name" value="OXA1"/>
    <property type="match status" value="1"/>
</dbReference>
<evidence type="ECO:0000256" key="13">
    <source>
        <dbReference type="HAMAP-Rule" id="MF_01810"/>
    </source>
</evidence>
<dbReference type="PANTHER" id="PTHR12428:SF65">
    <property type="entry name" value="CYTOCHROME C OXIDASE ASSEMBLY PROTEIN COX18, MITOCHONDRIAL"/>
    <property type="match status" value="1"/>
</dbReference>
<name>A0ABP8FXJ8_9BACT</name>
<feature type="compositionally biased region" description="Low complexity" evidence="14">
    <location>
        <begin position="604"/>
        <end position="621"/>
    </location>
</feature>
<feature type="transmembrane region" description="Helical" evidence="13">
    <location>
        <begin position="6"/>
        <end position="22"/>
    </location>
</feature>
<dbReference type="EMBL" id="BAABFN010000005">
    <property type="protein sequence ID" value="GAA4313078.1"/>
    <property type="molecule type" value="Genomic_DNA"/>
</dbReference>
<keyword evidence="10 13" id="KW-0143">Chaperone</keyword>
<feature type="transmembrane region" description="Helical" evidence="13">
    <location>
        <begin position="442"/>
        <end position="463"/>
    </location>
</feature>
<evidence type="ECO:0000256" key="9">
    <source>
        <dbReference type="ARBA" id="ARBA00023136"/>
    </source>
</evidence>
<dbReference type="InterPro" id="IPR001708">
    <property type="entry name" value="YidC/ALB3/OXA1/COX18"/>
</dbReference>
<dbReference type="InterPro" id="IPR028055">
    <property type="entry name" value="YidC/Oxa/ALB_C"/>
</dbReference>
<evidence type="ECO:0000256" key="6">
    <source>
        <dbReference type="ARBA" id="ARBA00022692"/>
    </source>
</evidence>
<keyword evidence="6 13" id="KW-0812">Transmembrane</keyword>
<dbReference type="HAMAP" id="MF_01810">
    <property type="entry name" value="YidC_type1"/>
    <property type="match status" value="1"/>
</dbReference>
<evidence type="ECO:0000256" key="1">
    <source>
        <dbReference type="ARBA" id="ARBA00004429"/>
    </source>
</evidence>
<keyword evidence="8 13" id="KW-1133">Transmembrane helix</keyword>
<evidence type="ECO:0000256" key="11">
    <source>
        <dbReference type="ARBA" id="ARBA00033245"/>
    </source>
</evidence>
<evidence type="ECO:0000313" key="18">
    <source>
        <dbReference type="Proteomes" id="UP001501207"/>
    </source>
</evidence>
<feature type="domain" description="Membrane insertase YidC/Oxa/ALB C-terminal" evidence="15">
    <location>
        <begin position="377"/>
        <end position="575"/>
    </location>
</feature>
<evidence type="ECO:0000256" key="5">
    <source>
        <dbReference type="ARBA" id="ARBA00022475"/>
    </source>
</evidence>
<comment type="subcellular location">
    <subcellularLocation>
        <location evidence="1">Cell inner membrane</location>
        <topology evidence="1">Multi-pass membrane protein</topology>
    </subcellularLocation>
    <subcellularLocation>
        <location evidence="13">Cell membrane</location>
        <topology evidence="13">Multi-pass membrane protein</topology>
    </subcellularLocation>
</comment>
<evidence type="ECO:0000259" key="16">
    <source>
        <dbReference type="Pfam" id="PF14849"/>
    </source>
</evidence>
<evidence type="ECO:0000256" key="14">
    <source>
        <dbReference type="SAM" id="MobiDB-lite"/>
    </source>
</evidence>
<organism evidence="17 18">
    <name type="scientific">Compostibacter hankyongensis</name>
    <dbReference type="NCBI Taxonomy" id="1007089"/>
    <lineage>
        <taxon>Bacteria</taxon>
        <taxon>Pseudomonadati</taxon>
        <taxon>Bacteroidota</taxon>
        <taxon>Chitinophagia</taxon>
        <taxon>Chitinophagales</taxon>
        <taxon>Chitinophagaceae</taxon>
        <taxon>Compostibacter</taxon>
    </lineage>
</organism>
<reference evidence="18" key="1">
    <citation type="journal article" date="2019" name="Int. J. Syst. Evol. Microbiol.">
        <title>The Global Catalogue of Microorganisms (GCM) 10K type strain sequencing project: providing services to taxonomists for standard genome sequencing and annotation.</title>
        <authorList>
            <consortium name="The Broad Institute Genomics Platform"/>
            <consortium name="The Broad Institute Genome Sequencing Center for Infectious Disease"/>
            <person name="Wu L."/>
            <person name="Ma J."/>
        </authorList>
    </citation>
    <scope>NUCLEOTIDE SEQUENCE [LARGE SCALE GENOMIC DNA]</scope>
    <source>
        <strain evidence="18">JCM 17664</strain>
    </source>
</reference>
<dbReference type="PRINTS" id="PR00701">
    <property type="entry name" value="60KDINNERMP"/>
</dbReference>
<keyword evidence="5 13" id="KW-1003">Cell membrane</keyword>
<evidence type="ECO:0000256" key="3">
    <source>
        <dbReference type="ARBA" id="ARBA00015325"/>
    </source>
</evidence>
<keyword evidence="4 13" id="KW-0813">Transport</keyword>
<dbReference type="NCBIfam" id="TIGR03593">
    <property type="entry name" value="yidC_nterm"/>
    <property type="match status" value="1"/>
</dbReference>
<dbReference type="CDD" id="cd19961">
    <property type="entry name" value="EcYidC-like_peri"/>
    <property type="match status" value="1"/>
</dbReference>
<dbReference type="Pfam" id="PF02096">
    <property type="entry name" value="60KD_IMP"/>
    <property type="match status" value="1"/>
</dbReference>
<comment type="subunit">
    <text evidence="13">Interacts with the Sec translocase complex via SecD. Specifically interacts with transmembrane segments of nascent integral membrane proteins during membrane integration.</text>
</comment>
<dbReference type="NCBIfam" id="NF002356">
    <property type="entry name" value="PRK01318.2-3"/>
    <property type="match status" value="1"/>
</dbReference>
<feature type="region of interest" description="Disordered" evidence="14">
    <location>
        <begin position="590"/>
        <end position="621"/>
    </location>
</feature>
<comment type="caution">
    <text evidence="17">The sequence shown here is derived from an EMBL/GenBank/DDBJ whole genome shotgun (WGS) entry which is preliminary data.</text>
</comment>
<dbReference type="InterPro" id="IPR019998">
    <property type="entry name" value="Membr_insert_YidC"/>
</dbReference>
<keyword evidence="18" id="KW-1185">Reference proteome</keyword>
<evidence type="ECO:0000256" key="7">
    <source>
        <dbReference type="ARBA" id="ARBA00022927"/>
    </source>
</evidence>
<dbReference type="CDD" id="cd20070">
    <property type="entry name" value="5TM_YidC_Alb3"/>
    <property type="match status" value="1"/>
</dbReference>
<dbReference type="InterPro" id="IPR047196">
    <property type="entry name" value="YidC_ALB_C"/>
</dbReference>
<dbReference type="InterPro" id="IPR038221">
    <property type="entry name" value="YidC_periplasmic_sf"/>
</dbReference>
<dbReference type="NCBIfam" id="TIGR03592">
    <property type="entry name" value="yidC_oxa1_cterm"/>
    <property type="match status" value="1"/>
</dbReference>
<evidence type="ECO:0000256" key="2">
    <source>
        <dbReference type="ARBA" id="ARBA00010527"/>
    </source>
</evidence>
<dbReference type="RefSeq" id="WP_344979428.1">
    <property type="nucleotide sequence ID" value="NZ_BAABFN010000005.1"/>
</dbReference>
<feature type="transmembrane region" description="Helical" evidence="13">
    <location>
        <begin position="500"/>
        <end position="517"/>
    </location>
</feature>
<accession>A0ABP8FXJ8</accession>
<evidence type="ECO:0000256" key="8">
    <source>
        <dbReference type="ARBA" id="ARBA00022989"/>
    </source>
</evidence>
<dbReference type="Proteomes" id="UP001501207">
    <property type="component" value="Unassembled WGS sequence"/>
</dbReference>
<evidence type="ECO:0000256" key="12">
    <source>
        <dbReference type="ARBA" id="ARBA00033342"/>
    </source>
</evidence>
<comment type="similarity">
    <text evidence="2 13">Belongs to the OXA1/ALB3/YidC family. Type 1 subfamily.</text>
</comment>
<evidence type="ECO:0000256" key="4">
    <source>
        <dbReference type="ARBA" id="ARBA00022448"/>
    </source>
</evidence>
<feature type="domain" description="Membrane insertase YidC N-terminal" evidence="16">
    <location>
        <begin position="90"/>
        <end position="358"/>
    </location>
</feature>
<keyword evidence="7 13" id="KW-0653">Protein transport</keyword>
<gene>
    <name evidence="13 17" type="primary">yidC</name>
    <name evidence="17" type="ORF">GCM10023143_23110</name>
</gene>
<protein>
    <recommendedName>
        <fullName evidence="3 13">Membrane protein insertase YidC</fullName>
    </recommendedName>
    <alternativeName>
        <fullName evidence="12 13">Foldase YidC</fullName>
    </alternativeName>
    <alternativeName>
        <fullName evidence="11 13">Membrane integrase YidC</fullName>
    </alternativeName>
    <alternativeName>
        <fullName evidence="13">Membrane protein YidC</fullName>
    </alternativeName>
</protein>
<evidence type="ECO:0000256" key="10">
    <source>
        <dbReference type="ARBA" id="ARBA00023186"/>
    </source>
</evidence>
<feature type="transmembrane region" description="Helical" evidence="13">
    <location>
        <begin position="361"/>
        <end position="392"/>
    </location>
</feature>
<comment type="function">
    <text evidence="13">Required for the insertion and/or proper folding and/or complex formation of integral membrane proteins into the membrane. Involved in integration of membrane proteins that insert both dependently and independently of the Sec translocase complex, as well as at least some lipoproteins. Aids folding of multispanning membrane proteins.</text>
</comment>
<sequence>MDRNTTIGFLLLGLLLIGYMVYNQRGQKEYQAAQKARRDSIARVSQQKADAVRAKTAALDTAVQQRYDSLQRSSQLGVFAAAGTGATQTLTVENALVQITFSSLGGRPEKVILKQYKAYDGSPLDLMNSHYDQLGLLFYTAANQPVRTNNLQFRLMENTLGADSTRTIAYRLEAGDAAHYLEYRYVLHPGQYMLDFNVKMVGLENVLRPTDKTLSLIWNGQANQQEPDAKVEKNNTQIYYRLQNGEHDYFSLIRTTDKELTEPVQWVSFKQHFFNTSLVADKSFDNLDIKGKLAGDSSAYIAQADFRMQIPYTPAAEFEFPMHIYYGPNDYYILKSYHRDLEEVIPLGYGLYTFAKYINKWLLLPVFLFLGKIFGSWGITIIFLTIVIRLLISPLTYKSYLSQAKMKVLKPELDALKEKYKDDQQKFGMEQMKLFRSTGVSPLGGCLPMVLQIPIFFSLYMLFQSTIEVRQQSFLWVKDLSIYDAVLHLPFRIPLYGDHVSLLTLLMTLTSLFMAFYNKNMTGMGGAGQDNPALKYMPYIMPVFFLGFFNSMAAALTLYYLISNLITIAIQWVIQTYIIDEDKIHRQIQENKKKGPQKSKWMQRLEQAQQQKQTLTQQRKK</sequence>
<feature type="transmembrane region" description="Helical" evidence="13">
    <location>
        <begin position="537"/>
        <end position="562"/>
    </location>
</feature>
<dbReference type="InterPro" id="IPR028053">
    <property type="entry name" value="Membr_insert_YidC_N"/>
</dbReference>
<dbReference type="Gene3D" id="2.70.98.90">
    <property type="match status" value="1"/>
</dbReference>
<evidence type="ECO:0000259" key="15">
    <source>
        <dbReference type="Pfam" id="PF02096"/>
    </source>
</evidence>
<dbReference type="Pfam" id="PF14849">
    <property type="entry name" value="YidC_periplas"/>
    <property type="match status" value="1"/>
</dbReference>